<dbReference type="GO" id="GO:0004777">
    <property type="term" value="F:succinate-semialdehyde dehydrogenase (NAD+) activity"/>
    <property type="evidence" value="ECO:0007669"/>
    <property type="project" value="UniProtKB-UniRule"/>
</dbReference>
<dbReference type="InterPro" id="IPR016163">
    <property type="entry name" value="Ald_DH_C"/>
</dbReference>
<dbReference type="SUPFAM" id="SSF53720">
    <property type="entry name" value="ALDH-like"/>
    <property type="match status" value="1"/>
</dbReference>
<dbReference type="NCBIfam" id="TIGR01780">
    <property type="entry name" value="SSADH"/>
    <property type="match status" value="1"/>
</dbReference>
<evidence type="ECO:0000256" key="2">
    <source>
        <dbReference type="ARBA" id="ARBA00005176"/>
    </source>
</evidence>
<dbReference type="InterPro" id="IPR010102">
    <property type="entry name" value="Succ_semiAld_DH"/>
</dbReference>
<evidence type="ECO:0000256" key="3">
    <source>
        <dbReference type="ARBA" id="ARBA00009986"/>
    </source>
</evidence>
<dbReference type="InterPro" id="IPR029510">
    <property type="entry name" value="Ald_DH_CS_GLU"/>
</dbReference>
<sequence>MHLLNEKAFVNGEWISAKSNKVLNVNNPATGEVIGTVPDMNAEDTQKAIEAASEAFQTWQDTTAKQRTQYLRKWYDLLVLNQESLVKILTIESGKPLIEARGEVVYGNSFIEFFSEEARRIRGEIIASPFANKKILVEKQPIGVAGLITPWNFPHAMITRKAGAALAAGCTCVIKPAEDTPLTALALMQLAAEAGIPKGVLNVVTSDRRHAPEIGNLLCESPLVAGISFTGSTQIGKLLYRQCSSGVKRISLELGGNAPFIVYKSANIDHAVNGAMVSKFRNCGQTCVSANRFLIQNEVYDLFVNKLVMEIKNLKMGNGIDSGVNIGPLINKAQLDKVSSLVDDAVSKGAKLLIGGKQASQYGELFYEPTVLTDVSENMRVYTEEIFGPVVNIIRFENEEESLKIANNTERGLAGYFYSQDVAQIFRVSRKLEVGMCGVNEGLISTAEAPFGGVKESGLGREGSHHGVDDFTHMKYICLGNL</sequence>
<dbReference type="UniPathway" id="UPA00733"/>
<organism evidence="9 10">
    <name type="scientific">Asbolus verrucosus</name>
    <name type="common">Desert ironclad beetle</name>
    <dbReference type="NCBI Taxonomy" id="1661398"/>
    <lineage>
        <taxon>Eukaryota</taxon>
        <taxon>Metazoa</taxon>
        <taxon>Ecdysozoa</taxon>
        <taxon>Arthropoda</taxon>
        <taxon>Hexapoda</taxon>
        <taxon>Insecta</taxon>
        <taxon>Pterygota</taxon>
        <taxon>Neoptera</taxon>
        <taxon>Endopterygota</taxon>
        <taxon>Coleoptera</taxon>
        <taxon>Polyphaga</taxon>
        <taxon>Cucujiformia</taxon>
        <taxon>Tenebrionidae</taxon>
        <taxon>Pimeliinae</taxon>
        <taxon>Asbolus</taxon>
    </lineage>
</organism>
<evidence type="ECO:0000259" key="8">
    <source>
        <dbReference type="Pfam" id="PF00171"/>
    </source>
</evidence>
<dbReference type="STRING" id="1661398.A0A482VIM9"/>
<evidence type="ECO:0000256" key="5">
    <source>
        <dbReference type="PROSITE-ProRule" id="PRU10007"/>
    </source>
</evidence>
<dbReference type="GO" id="GO:0005739">
    <property type="term" value="C:mitochondrion"/>
    <property type="evidence" value="ECO:0007669"/>
    <property type="project" value="UniProtKB-SubCell"/>
</dbReference>
<reference evidence="9 10" key="1">
    <citation type="submission" date="2017-03" db="EMBL/GenBank/DDBJ databases">
        <title>Genome of the blue death feigning beetle - Asbolus verrucosus.</title>
        <authorList>
            <person name="Rider S.D."/>
        </authorList>
    </citation>
    <scope>NUCLEOTIDE SEQUENCE [LARGE SCALE GENOMIC DNA]</scope>
    <source>
        <strain evidence="9">Butters</strain>
        <tissue evidence="9">Head and leg muscle</tissue>
    </source>
</reference>
<dbReference type="EMBL" id="QDEB01097524">
    <property type="protein sequence ID" value="RZC32409.1"/>
    <property type="molecule type" value="Genomic_DNA"/>
</dbReference>
<dbReference type="EC" id="1.2.1.24" evidence="7"/>
<dbReference type="CDD" id="cd07103">
    <property type="entry name" value="ALDH_F5_SSADH_GabD"/>
    <property type="match status" value="1"/>
</dbReference>
<dbReference type="InterPro" id="IPR016161">
    <property type="entry name" value="Ald_DH/histidinol_DH"/>
</dbReference>
<dbReference type="OrthoDB" id="310895at2759"/>
<dbReference type="InterPro" id="IPR050740">
    <property type="entry name" value="Aldehyde_DH_Superfamily"/>
</dbReference>
<proteinExistence type="inferred from homology"/>
<dbReference type="InterPro" id="IPR016162">
    <property type="entry name" value="Ald_DH_N"/>
</dbReference>
<dbReference type="PROSITE" id="PS00687">
    <property type="entry name" value="ALDEHYDE_DEHYDR_GLU"/>
    <property type="match status" value="1"/>
</dbReference>
<comment type="caution">
    <text evidence="9">The sequence shown here is derived from an EMBL/GenBank/DDBJ whole genome shotgun (WGS) entry which is preliminary data.</text>
</comment>
<dbReference type="Gene3D" id="3.40.309.10">
    <property type="entry name" value="Aldehyde Dehydrogenase, Chain A, domain 2"/>
    <property type="match status" value="1"/>
</dbReference>
<comment type="function">
    <text evidence="1">Catalyzes one step in the degradation of the inhibitory neurotransmitter gamma-aminobutyric acid (GABA).</text>
</comment>
<dbReference type="PANTHER" id="PTHR43353:SF5">
    <property type="entry name" value="SUCCINATE-SEMIALDEHYDE DEHYDROGENASE, MITOCHONDRIAL"/>
    <property type="match status" value="1"/>
</dbReference>
<dbReference type="FunFam" id="3.40.605.10:FF:000005">
    <property type="entry name" value="Succinate-semialdehyde dehydrogenase I"/>
    <property type="match status" value="1"/>
</dbReference>
<evidence type="ECO:0000256" key="4">
    <source>
        <dbReference type="ARBA" id="ARBA00023002"/>
    </source>
</evidence>
<dbReference type="PANTHER" id="PTHR43353">
    <property type="entry name" value="SUCCINATE-SEMIALDEHYDE DEHYDROGENASE, MITOCHONDRIAL"/>
    <property type="match status" value="1"/>
</dbReference>
<dbReference type="Pfam" id="PF00171">
    <property type="entry name" value="Aldedh"/>
    <property type="match status" value="1"/>
</dbReference>
<feature type="active site" evidence="5">
    <location>
        <position position="253"/>
    </location>
</feature>
<name>A0A482VIM9_ASBVE</name>
<evidence type="ECO:0000256" key="6">
    <source>
        <dbReference type="RuleBase" id="RU003345"/>
    </source>
</evidence>
<dbReference type="Gene3D" id="3.40.605.10">
    <property type="entry name" value="Aldehyde Dehydrogenase, Chain A, domain 1"/>
    <property type="match status" value="1"/>
</dbReference>
<dbReference type="GO" id="GO:0009450">
    <property type="term" value="P:gamma-aminobutyric acid catabolic process"/>
    <property type="evidence" value="ECO:0007669"/>
    <property type="project" value="UniProtKB-UniRule"/>
</dbReference>
<keyword evidence="7" id="KW-0496">Mitochondrion</keyword>
<evidence type="ECO:0000313" key="9">
    <source>
        <dbReference type="EMBL" id="RZC32409.1"/>
    </source>
</evidence>
<comment type="catalytic activity">
    <reaction evidence="7">
        <text>succinate semialdehyde + NAD(+) + H2O = succinate + NADH + 2 H(+)</text>
        <dbReference type="Rhea" id="RHEA:13217"/>
        <dbReference type="ChEBI" id="CHEBI:15377"/>
        <dbReference type="ChEBI" id="CHEBI:15378"/>
        <dbReference type="ChEBI" id="CHEBI:30031"/>
        <dbReference type="ChEBI" id="CHEBI:57540"/>
        <dbReference type="ChEBI" id="CHEBI:57706"/>
        <dbReference type="ChEBI" id="CHEBI:57945"/>
        <dbReference type="EC" id="1.2.1.24"/>
    </reaction>
</comment>
<dbReference type="FunFam" id="3.40.309.10:FF:000004">
    <property type="entry name" value="Succinate-semialdehyde dehydrogenase I"/>
    <property type="match status" value="1"/>
</dbReference>
<gene>
    <name evidence="9" type="ORF">BDFB_001787</name>
</gene>
<protein>
    <recommendedName>
        <fullName evidence="7">Succinate-semialdehyde dehydrogenase</fullName>
        <ecNumber evidence="7">1.2.1.24</ecNumber>
    </recommendedName>
</protein>
<keyword evidence="4 6" id="KW-0560">Oxidoreductase</keyword>
<feature type="domain" description="Aldehyde dehydrogenase" evidence="8">
    <location>
        <begin position="14"/>
        <end position="477"/>
    </location>
</feature>
<evidence type="ECO:0000256" key="7">
    <source>
        <dbReference type="RuleBase" id="RU365091"/>
    </source>
</evidence>
<comment type="subcellular location">
    <subcellularLocation>
        <location evidence="7">Mitochondrion</location>
    </subcellularLocation>
</comment>
<dbReference type="AlphaFoldDB" id="A0A482VIM9"/>
<dbReference type="InterPro" id="IPR015590">
    <property type="entry name" value="Aldehyde_DH_dom"/>
</dbReference>
<keyword evidence="10" id="KW-1185">Reference proteome</keyword>
<accession>A0A482VIM9</accession>
<comment type="pathway">
    <text evidence="2 7">Amino-acid degradation; 4-aminobutanoate degradation.</text>
</comment>
<dbReference type="Proteomes" id="UP000292052">
    <property type="component" value="Unassembled WGS sequence"/>
</dbReference>
<evidence type="ECO:0000256" key="1">
    <source>
        <dbReference type="ARBA" id="ARBA00003743"/>
    </source>
</evidence>
<comment type="subunit">
    <text evidence="7">Homotetramer.</text>
</comment>
<keyword evidence="7" id="KW-0520">NAD</keyword>
<evidence type="ECO:0000313" key="10">
    <source>
        <dbReference type="Proteomes" id="UP000292052"/>
    </source>
</evidence>
<comment type="similarity">
    <text evidence="3 6">Belongs to the aldehyde dehydrogenase family.</text>
</comment>